<dbReference type="EMBL" id="QGKV02001507">
    <property type="protein sequence ID" value="KAF3528430.1"/>
    <property type="molecule type" value="Genomic_DNA"/>
</dbReference>
<dbReference type="SUPFAM" id="SSF53448">
    <property type="entry name" value="Nucleotide-diphospho-sugar transferases"/>
    <property type="match status" value="1"/>
</dbReference>
<dbReference type="Proteomes" id="UP000266723">
    <property type="component" value="Unassembled WGS sequence"/>
</dbReference>
<evidence type="ECO:0008006" key="3">
    <source>
        <dbReference type="Google" id="ProtNLM"/>
    </source>
</evidence>
<evidence type="ECO:0000313" key="2">
    <source>
        <dbReference type="Proteomes" id="UP000266723"/>
    </source>
</evidence>
<protein>
    <recommendedName>
        <fullName evidence="3">F-box associated domain-containing protein</fullName>
    </recommendedName>
</protein>
<gene>
    <name evidence="1" type="ORF">DY000_02043511</name>
</gene>
<keyword evidence="2" id="KW-1185">Reference proteome</keyword>
<proteinExistence type="predicted"/>
<name>A0ABQ7B8C4_BRACR</name>
<organism evidence="1 2">
    <name type="scientific">Brassica cretica</name>
    <name type="common">Mustard</name>
    <dbReference type="NCBI Taxonomy" id="69181"/>
    <lineage>
        <taxon>Eukaryota</taxon>
        <taxon>Viridiplantae</taxon>
        <taxon>Streptophyta</taxon>
        <taxon>Embryophyta</taxon>
        <taxon>Tracheophyta</taxon>
        <taxon>Spermatophyta</taxon>
        <taxon>Magnoliopsida</taxon>
        <taxon>eudicotyledons</taxon>
        <taxon>Gunneridae</taxon>
        <taxon>Pentapetalae</taxon>
        <taxon>rosids</taxon>
        <taxon>malvids</taxon>
        <taxon>Brassicales</taxon>
        <taxon>Brassicaceae</taxon>
        <taxon>Brassiceae</taxon>
        <taxon>Brassica</taxon>
    </lineage>
</organism>
<accession>A0ABQ7B8C4</accession>
<reference evidence="1 2" key="1">
    <citation type="journal article" date="2020" name="BMC Genomics">
        <title>Intraspecific diversification of the crop wild relative Brassica cretica Lam. using demographic model selection.</title>
        <authorList>
            <person name="Kioukis A."/>
            <person name="Michalopoulou V.A."/>
            <person name="Briers L."/>
            <person name="Pirintsos S."/>
            <person name="Studholme D.J."/>
            <person name="Pavlidis P."/>
            <person name="Sarris P.F."/>
        </authorList>
    </citation>
    <scope>NUCLEOTIDE SEQUENCE [LARGE SCALE GENOMIC DNA]</scope>
    <source>
        <strain evidence="2">cv. PFS-1207/04</strain>
    </source>
</reference>
<sequence>MANSFIILADLKAGRCSNTVKVRLLRRLLKSSCKNHEEELNWSKSSLCLDVDSKSSLHAAPHFKIHLSEGFSFKNIRVYLLCRALEDKRISSWWMVDLGEDDQFDISEPNQLTIVGCILCATITLSDDGSSTYARSWKFQTTFIEQVVADESDMEGVPPACSRILNWHLHLNALDVPYPQGWVIQKNFESVITVR</sequence>
<comment type="caution">
    <text evidence="1">The sequence shown here is derived from an EMBL/GenBank/DDBJ whole genome shotgun (WGS) entry which is preliminary data.</text>
</comment>
<dbReference type="InterPro" id="IPR029044">
    <property type="entry name" value="Nucleotide-diphossugar_trans"/>
</dbReference>
<evidence type="ECO:0000313" key="1">
    <source>
        <dbReference type="EMBL" id="KAF3528430.1"/>
    </source>
</evidence>